<proteinExistence type="predicted"/>
<dbReference type="EMBL" id="CM018050">
    <property type="protein sequence ID" value="KAA8518812.1"/>
    <property type="molecule type" value="Genomic_DNA"/>
</dbReference>
<dbReference type="OrthoDB" id="1743996at2759"/>
<reference evidence="1 2" key="1">
    <citation type="submission" date="2019-09" db="EMBL/GenBank/DDBJ databases">
        <title>A chromosome-level genome assembly of the Chinese tupelo Nyssa sinensis.</title>
        <authorList>
            <person name="Yang X."/>
            <person name="Kang M."/>
            <person name="Yang Y."/>
            <person name="Xiong H."/>
            <person name="Wang M."/>
            <person name="Zhang Z."/>
            <person name="Wang Z."/>
            <person name="Wu H."/>
            <person name="Ma T."/>
            <person name="Liu J."/>
            <person name="Xi Z."/>
        </authorList>
    </citation>
    <scope>NUCLEOTIDE SEQUENCE [LARGE SCALE GENOMIC DNA]</scope>
    <source>
        <strain evidence="1">J267</strain>
        <tissue evidence="1">Leaf</tissue>
    </source>
</reference>
<sequence>MELFWKTGASHMILDMILGNWDQNNHICLPVPTSQLASCIVAELINSMAMAMAGGSVNPQKIQKVRLPPKRGQIKVKIIHSCFKVVSKIVSKATSVVRRNMRKEVKVVIAEEGLPPQHRFNGNATPKVIPSA</sequence>
<organism evidence="1 2">
    <name type="scientific">Nyssa sinensis</name>
    <dbReference type="NCBI Taxonomy" id="561372"/>
    <lineage>
        <taxon>Eukaryota</taxon>
        <taxon>Viridiplantae</taxon>
        <taxon>Streptophyta</taxon>
        <taxon>Embryophyta</taxon>
        <taxon>Tracheophyta</taxon>
        <taxon>Spermatophyta</taxon>
        <taxon>Magnoliopsida</taxon>
        <taxon>eudicotyledons</taxon>
        <taxon>Gunneridae</taxon>
        <taxon>Pentapetalae</taxon>
        <taxon>asterids</taxon>
        <taxon>Cornales</taxon>
        <taxon>Nyssaceae</taxon>
        <taxon>Nyssa</taxon>
    </lineage>
</organism>
<keyword evidence="2" id="KW-1185">Reference proteome</keyword>
<name>A0A5J4ZMT8_9ASTE</name>
<evidence type="ECO:0000313" key="1">
    <source>
        <dbReference type="EMBL" id="KAA8518812.1"/>
    </source>
</evidence>
<evidence type="ECO:0000313" key="2">
    <source>
        <dbReference type="Proteomes" id="UP000325577"/>
    </source>
</evidence>
<dbReference type="Proteomes" id="UP000325577">
    <property type="component" value="Linkage Group LG7"/>
</dbReference>
<gene>
    <name evidence="1" type="ORF">F0562_016414</name>
</gene>
<protein>
    <submittedName>
        <fullName evidence="1">Uncharacterized protein</fullName>
    </submittedName>
</protein>
<accession>A0A5J4ZMT8</accession>
<dbReference type="AlphaFoldDB" id="A0A5J4ZMT8"/>